<proteinExistence type="predicted"/>
<reference evidence="1 2" key="1">
    <citation type="submission" date="2013-01" db="EMBL/GenBank/DDBJ databases">
        <authorList>
            <person name="Harkins D.M."/>
            <person name="Durkin A.S."/>
            <person name="Brinkac L.M."/>
            <person name="Haft D.H."/>
            <person name="Selengut J.D."/>
            <person name="Sanka R."/>
            <person name="DePew J."/>
            <person name="Purushe J."/>
            <person name="Galloway R.L."/>
            <person name="Vinetz J.M."/>
            <person name="Sutton G.G."/>
            <person name="Nierman W.C."/>
            <person name="Fouts D.E."/>
        </authorList>
    </citation>
    <scope>NUCLEOTIDE SEQUENCE [LARGE SCALE GENOMIC DNA]</scope>
    <source>
        <strain evidence="1 2">Sponselee CDC</strain>
    </source>
</reference>
<sequence>MCETLEISRIGYYDWLKRKDSERTKSNRELDGKIRGLFHKEHEDRCATTGSLCVNSCLVLTFVCKIFNPIRKKSIRGMSV</sequence>
<dbReference type="AlphaFoldDB" id="M6C170"/>
<comment type="caution">
    <text evidence="1">The sequence shown here is derived from an EMBL/GenBank/DDBJ whole genome shotgun (WGS) entry which is preliminary data.</text>
</comment>
<dbReference type="Proteomes" id="UP000011873">
    <property type="component" value="Unassembled WGS sequence"/>
</dbReference>
<accession>M6C170</accession>
<dbReference type="EMBL" id="ANMU01000019">
    <property type="protein sequence ID" value="EMJ84451.1"/>
    <property type="molecule type" value="Genomic_DNA"/>
</dbReference>
<evidence type="ECO:0000313" key="1">
    <source>
        <dbReference type="EMBL" id="EMJ84451.1"/>
    </source>
</evidence>
<organism evidence="1 2">
    <name type="scientific">Leptospira borgpetersenii serovar Hardjo-bovis str. Sponselee</name>
    <dbReference type="NCBI Taxonomy" id="1303729"/>
    <lineage>
        <taxon>Bacteria</taxon>
        <taxon>Pseudomonadati</taxon>
        <taxon>Spirochaetota</taxon>
        <taxon>Spirochaetia</taxon>
        <taxon>Leptospirales</taxon>
        <taxon>Leptospiraceae</taxon>
        <taxon>Leptospira</taxon>
    </lineage>
</organism>
<name>M6C170_LEPBO</name>
<protein>
    <submittedName>
        <fullName evidence="1">Uncharacterized protein</fullName>
    </submittedName>
</protein>
<gene>
    <name evidence="1" type="ORF">LEP1GSC016_0269</name>
</gene>
<evidence type="ECO:0000313" key="2">
    <source>
        <dbReference type="Proteomes" id="UP000011873"/>
    </source>
</evidence>